<dbReference type="InterPro" id="IPR058245">
    <property type="entry name" value="NreC/VraR/RcsB-like_REC"/>
</dbReference>
<dbReference type="GO" id="GO:0000160">
    <property type="term" value="P:phosphorelay signal transduction system"/>
    <property type="evidence" value="ECO:0007669"/>
    <property type="project" value="InterPro"/>
</dbReference>
<protein>
    <submittedName>
        <fullName evidence="8">DNA-binding response regulator, NarL/FixJ family, contains REC and HTH domains</fullName>
    </submittedName>
</protein>
<dbReference type="RefSeq" id="WP_093596967.1">
    <property type="nucleotide sequence ID" value="NZ_FOYL01000005.1"/>
</dbReference>
<dbReference type="PROSITE" id="PS50043">
    <property type="entry name" value="HTH_LUXR_2"/>
    <property type="match status" value="1"/>
</dbReference>
<evidence type="ECO:0000256" key="4">
    <source>
        <dbReference type="ARBA" id="ARBA00023163"/>
    </source>
</evidence>
<dbReference type="EMBL" id="FOYL01000005">
    <property type="protein sequence ID" value="SFR20421.1"/>
    <property type="molecule type" value="Genomic_DNA"/>
</dbReference>
<dbReference type="GO" id="GO:0003677">
    <property type="term" value="F:DNA binding"/>
    <property type="evidence" value="ECO:0007669"/>
    <property type="project" value="UniProtKB-KW"/>
</dbReference>
<dbReference type="Pfam" id="PF00072">
    <property type="entry name" value="Response_reg"/>
    <property type="match status" value="1"/>
</dbReference>
<dbReference type="SMART" id="SM00448">
    <property type="entry name" value="REC"/>
    <property type="match status" value="1"/>
</dbReference>
<dbReference type="InterPro" id="IPR039420">
    <property type="entry name" value="WalR-like"/>
</dbReference>
<proteinExistence type="predicted"/>
<evidence type="ECO:0000313" key="8">
    <source>
        <dbReference type="EMBL" id="SFR20421.1"/>
    </source>
</evidence>
<dbReference type="InterPro" id="IPR016032">
    <property type="entry name" value="Sig_transdc_resp-reg_C-effctor"/>
</dbReference>
<dbReference type="PRINTS" id="PR00038">
    <property type="entry name" value="HTHLUXR"/>
</dbReference>
<dbReference type="PANTHER" id="PTHR43214">
    <property type="entry name" value="TWO-COMPONENT RESPONSE REGULATOR"/>
    <property type="match status" value="1"/>
</dbReference>
<evidence type="ECO:0000256" key="2">
    <source>
        <dbReference type="ARBA" id="ARBA00023015"/>
    </source>
</evidence>
<evidence type="ECO:0000256" key="1">
    <source>
        <dbReference type="ARBA" id="ARBA00022553"/>
    </source>
</evidence>
<reference evidence="9" key="1">
    <citation type="submission" date="2016-10" db="EMBL/GenBank/DDBJ databases">
        <authorList>
            <person name="Varghese N."/>
            <person name="Submissions S."/>
        </authorList>
    </citation>
    <scope>NUCLEOTIDE SEQUENCE [LARGE SCALE GENOMIC DNA]</scope>
    <source>
        <strain evidence="9">DSM 44232</strain>
    </source>
</reference>
<dbReference type="AlphaFoldDB" id="A0A1I6ESB1"/>
<dbReference type="PANTHER" id="PTHR43214:SF24">
    <property type="entry name" value="TRANSCRIPTIONAL REGULATORY PROTEIN NARL-RELATED"/>
    <property type="match status" value="1"/>
</dbReference>
<dbReference type="SMART" id="SM00421">
    <property type="entry name" value="HTH_LUXR"/>
    <property type="match status" value="1"/>
</dbReference>
<evidence type="ECO:0000259" key="6">
    <source>
        <dbReference type="PROSITE" id="PS50043"/>
    </source>
</evidence>
<feature type="domain" description="Response regulatory" evidence="7">
    <location>
        <begin position="3"/>
        <end position="116"/>
    </location>
</feature>
<dbReference type="PROSITE" id="PS50110">
    <property type="entry name" value="RESPONSE_REGULATORY"/>
    <property type="match status" value="1"/>
</dbReference>
<dbReference type="OrthoDB" id="9808843at2"/>
<dbReference type="InterPro" id="IPR011006">
    <property type="entry name" value="CheY-like_superfamily"/>
</dbReference>
<dbReference type="STRING" id="84724.SAMN04488564_105224"/>
<dbReference type="CDD" id="cd06170">
    <property type="entry name" value="LuxR_C_like"/>
    <property type="match status" value="1"/>
</dbReference>
<organism evidence="8 9">
    <name type="scientific">Lentzea waywayandensis</name>
    <dbReference type="NCBI Taxonomy" id="84724"/>
    <lineage>
        <taxon>Bacteria</taxon>
        <taxon>Bacillati</taxon>
        <taxon>Actinomycetota</taxon>
        <taxon>Actinomycetes</taxon>
        <taxon>Pseudonocardiales</taxon>
        <taxon>Pseudonocardiaceae</taxon>
        <taxon>Lentzea</taxon>
    </lineage>
</organism>
<evidence type="ECO:0000313" key="9">
    <source>
        <dbReference type="Proteomes" id="UP000198583"/>
    </source>
</evidence>
<keyword evidence="2" id="KW-0805">Transcription regulation</keyword>
<dbReference type="GO" id="GO:0006355">
    <property type="term" value="P:regulation of DNA-templated transcription"/>
    <property type="evidence" value="ECO:0007669"/>
    <property type="project" value="InterPro"/>
</dbReference>
<dbReference type="InterPro" id="IPR001789">
    <property type="entry name" value="Sig_transdc_resp-reg_receiver"/>
</dbReference>
<dbReference type="SUPFAM" id="SSF46894">
    <property type="entry name" value="C-terminal effector domain of the bipartite response regulators"/>
    <property type="match status" value="1"/>
</dbReference>
<evidence type="ECO:0000256" key="3">
    <source>
        <dbReference type="ARBA" id="ARBA00023125"/>
    </source>
</evidence>
<sequence>MIRVLVADDQAMVRTGFGMILGAESDIEVVAEAQDGIEAVAEARRTKPDVALMDIRMPRMDGLEALKQIANDVHVVVCTTFDHDEYVHTALKNGACGFLLKDAGPNLLIEAVRAAVTGDALISPSITVRLLQHMNAPAPQQPHSLSARELDVVKLAAIGRTNAEIAQELFISIGTVKTHLASVQAKLDARNRVEIAAWAWESRLVGQK</sequence>
<dbReference type="InterPro" id="IPR000792">
    <property type="entry name" value="Tscrpt_reg_LuxR_C"/>
</dbReference>
<dbReference type="Proteomes" id="UP000198583">
    <property type="component" value="Unassembled WGS sequence"/>
</dbReference>
<name>A0A1I6ESB1_9PSEU</name>
<dbReference type="PROSITE" id="PS00622">
    <property type="entry name" value="HTH_LUXR_1"/>
    <property type="match status" value="1"/>
</dbReference>
<dbReference type="Pfam" id="PF00196">
    <property type="entry name" value="GerE"/>
    <property type="match status" value="1"/>
</dbReference>
<accession>A0A1I6ESB1</accession>
<evidence type="ECO:0000259" key="7">
    <source>
        <dbReference type="PROSITE" id="PS50110"/>
    </source>
</evidence>
<dbReference type="CDD" id="cd17535">
    <property type="entry name" value="REC_NarL-like"/>
    <property type="match status" value="1"/>
</dbReference>
<gene>
    <name evidence="8" type="ORF">SAMN04488564_105224</name>
</gene>
<keyword evidence="1 5" id="KW-0597">Phosphoprotein</keyword>
<evidence type="ECO:0000256" key="5">
    <source>
        <dbReference type="PROSITE-ProRule" id="PRU00169"/>
    </source>
</evidence>
<feature type="modified residue" description="4-aspartylphosphate" evidence="5">
    <location>
        <position position="54"/>
    </location>
</feature>
<keyword evidence="3 8" id="KW-0238">DNA-binding</keyword>
<feature type="domain" description="HTH luxR-type" evidence="6">
    <location>
        <begin position="138"/>
        <end position="203"/>
    </location>
</feature>
<keyword evidence="4" id="KW-0804">Transcription</keyword>
<keyword evidence="9" id="KW-1185">Reference proteome</keyword>
<dbReference type="Gene3D" id="3.40.50.2300">
    <property type="match status" value="1"/>
</dbReference>
<dbReference type="SUPFAM" id="SSF52172">
    <property type="entry name" value="CheY-like"/>
    <property type="match status" value="1"/>
</dbReference>